<evidence type="ECO:0000256" key="9">
    <source>
        <dbReference type="ARBA" id="ARBA00023310"/>
    </source>
</evidence>
<dbReference type="Pfam" id="PF00231">
    <property type="entry name" value="ATP-synt"/>
    <property type="match status" value="1"/>
</dbReference>
<dbReference type="GO" id="GO:0045259">
    <property type="term" value="C:proton-transporting ATP synthase complex"/>
    <property type="evidence" value="ECO:0007669"/>
    <property type="project" value="UniProtKB-KW"/>
</dbReference>
<dbReference type="OrthoDB" id="6169121at2"/>
<evidence type="ECO:0008006" key="12">
    <source>
        <dbReference type="Google" id="ProtNLM"/>
    </source>
</evidence>
<dbReference type="Gene3D" id="1.10.287.80">
    <property type="entry name" value="ATP synthase, gamma subunit, helix hairpin domain"/>
    <property type="match status" value="1"/>
</dbReference>
<gene>
    <name evidence="10" type="ORF">E4O86_14750</name>
</gene>
<evidence type="ECO:0000256" key="2">
    <source>
        <dbReference type="ARBA" id="ARBA00004170"/>
    </source>
</evidence>
<comment type="subcellular location">
    <subcellularLocation>
        <location evidence="2">Membrane</location>
        <topology evidence="2">Peripheral membrane protein</topology>
    </subcellularLocation>
</comment>
<dbReference type="InterPro" id="IPR035968">
    <property type="entry name" value="ATP_synth_F1_ATPase_gsu"/>
</dbReference>
<sequence length="285" mass="30284">MTDRLREVEARIGNLRQLSAVITAMRGIAAAHSREAEAQLAGIRTYAATIGSAIGEALAFLAQQPRTGAEGSANGHLILALCAEQGFAGTFSERVLDAAAPLLSQADDRGAELLLVGERGLILTEERALPVGWSAPMAAHSSQVAALADRIVDALYERIEAGRAARVTVVHARPASAAAFEIATKILIPFDFARFPLPPKATAPLITLPPQRLIARLAEEYVFAELCEALMQSFAAENAARMQAMIAARANIAEKLDGLLGQSRLLRQEEITNEIIELAGTRSSG</sequence>
<evidence type="ECO:0000256" key="6">
    <source>
        <dbReference type="ARBA" id="ARBA00023065"/>
    </source>
</evidence>
<comment type="caution">
    <text evidence="10">The sequence shown here is derived from an EMBL/GenBank/DDBJ whole genome shotgun (WGS) entry which is preliminary data.</text>
</comment>
<dbReference type="AlphaFoldDB" id="A0A964T7V1"/>
<protein>
    <recommendedName>
        <fullName evidence="12">F-type H+-transporting ATPase subunit gamma</fullName>
    </recommendedName>
</protein>
<evidence type="ECO:0000313" key="10">
    <source>
        <dbReference type="EMBL" id="MYZ48972.1"/>
    </source>
</evidence>
<evidence type="ECO:0000256" key="5">
    <source>
        <dbReference type="ARBA" id="ARBA00022781"/>
    </source>
</evidence>
<organism evidence="10 11">
    <name type="scientific">Propylenella binzhouense</name>
    <dbReference type="NCBI Taxonomy" id="2555902"/>
    <lineage>
        <taxon>Bacteria</taxon>
        <taxon>Pseudomonadati</taxon>
        <taxon>Pseudomonadota</taxon>
        <taxon>Alphaproteobacteria</taxon>
        <taxon>Hyphomicrobiales</taxon>
        <taxon>Propylenellaceae</taxon>
        <taxon>Propylenella</taxon>
    </lineage>
</organism>
<dbReference type="GO" id="GO:0046933">
    <property type="term" value="F:proton-transporting ATP synthase activity, rotational mechanism"/>
    <property type="evidence" value="ECO:0007669"/>
    <property type="project" value="InterPro"/>
</dbReference>
<keyword evidence="11" id="KW-1185">Reference proteome</keyword>
<comment type="function">
    <text evidence="1">Produces ATP from ADP in the presence of a proton gradient across the membrane. The gamma chain is believed to be important in regulating ATPase activity and the flow of protons through the CF(0) complex.</text>
</comment>
<dbReference type="PRINTS" id="PR00126">
    <property type="entry name" value="ATPASEGAMMA"/>
</dbReference>
<accession>A0A964T7V1</accession>
<evidence type="ECO:0000256" key="8">
    <source>
        <dbReference type="ARBA" id="ARBA00023196"/>
    </source>
</evidence>
<dbReference type="Gene3D" id="3.40.1380.10">
    <property type="match status" value="1"/>
</dbReference>
<dbReference type="Proteomes" id="UP000773614">
    <property type="component" value="Unassembled WGS sequence"/>
</dbReference>
<dbReference type="InterPro" id="IPR000131">
    <property type="entry name" value="ATP_synth_F1_gsu"/>
</dbReference>
<evidence type="ECO:0000256" key="1">
    <source>
        <dbReference type="ARBA" id="ARBA00003456"/>
    </source>
</evidence>
<comment type="similarity">
    <text evidence="3">Belongs to the ATPase gamma chain family.</text>
</comment>
<dbReference type="SUPFAM" id="SSF52943">
    <property type="entry name" value="ATP synthase (F1-ATPase), gamma subunit"/>
    <property type="match status" value="1"/>
</dbReference>
<name>A0A964T7V1_9HYPH</name>
<reference evidence="10" key="1">
    <citation type="submission" date="2019-03" db="EMBL/GenBank/DDBJ databases">
        <title>Afifella sp. nov., isolated from activated sludge.</title>
        <authorList>
            <person name="Li Q."/>
            <person name="Liu Y."/>
        </authorList>
    </citation>
    <scope>NUCLEOTIDE SEQUENCE</scope>
    <source>
        <strain evidence="10">L72</strain>
    </source>
</reference>
<keyword evidence="9" id="KW-0066">ATP synthesis</keyword>
<proteinExistence type="inferred from homology"/>
<keyword evidence="7" id="KW-0472">Membrane</keyword>
<dbReference type="RefSeq" id="WP_161141319.1">
    <property type="nucleotide sequence ID" value="NZ_SPKJ01000055.1"/>
</dbReference>
<keyword evidence="6" id="KW-0406">Ion transport</keyword>
<evidence type="ECO:0000256" key="4">
    <source>
        <dbReference type="ARBA" id="ARBA00022448"/>
    </source>
</evidence>
<keyword evidence="5" id="KW-0375">Hydrogen ion transport</keyword>
<evidence type="ECO:0000313" key="11">
    <source>
        <dbReference type="Proteomes" id="UP000773614"/>
    </source>
</evidence>
<dbReference type="EMBL" id="SPKJ01000055">
    <property type="protein sequence ID" value="MYZ48972.1"/>
    <property type="molecule type" value="Genomic_DNA"/>
</dbReference>
<keyword evidence="4" id="KW-0813">Transport</keyword>
<keyword evidence="8" id="KW-0139">CF(1)</keyword>
<evidence type="ECO:0000256" key="7">
    <source>
        <dbReference type="ARBA" id="ARBA00023136"/>
    </source>
</evidence>
<evidence type="ECO:0000256" key="3">
    <source>
        <dbReference type="ARBA" id="ARBA00007681"/>
    </source>
</evidence>